<name>A0A154M5J2_9PSEU</name>
<evidence type="ECO:0000256" key="2">
    <source>
        <dbReference type="ARBA" id="ARBA00022553"/>
    </source>
</evidence>
<dbReference type="SUPFAM" id="SSF55048">
    <property type="entry name" value="Probable ACP-binding domain of malonyl-CoA ACP transacylase"/>
    <property type="match status" value="1"/>
</dbReference>
<organism evidence="5 7">
    <name type="scientific">Amycolatopsis regifaucium</name>
    <dbReference type="NCBI Taxonomy" id="546365"/>
    <lineage>
        <taxon>Bacteria</taxon>
        <taxon>Bacillati</taxon>
        <taxon>Actinomycetota</taxon>
        <taxon>Actinomycetes</taxon>
        <taxon>Pseudonocardiales</taxon>
        <taxon>Pseudonocardiaceae</taxon>
        <taxon>Amycolatopsis</taxon>
    </lineage>
</organism>
<dbReference type="SMART" id="SM00825">
    <property type="entry name" value="PKS_KS"/>
    <property type="match status" value="1"/>
</dbReference>
<dbReference type="Proteomes" id="UP000186883">
    <property type="component" value="Unassembled WGS sequence"/>
</dbReference>
<dbReference type="InterPro" id="IPR014031">
    <property type="entry name" value="Ketoacyl_synth_C"/>
</dbReference>
<dbReference type="InterPro" id="IPR013968">
    <property type="entry name" value="PKS_KR"/>
</dbReference>
<dbReference type="InterPro" id="IPR014043">
    <property type="entry name" value="Acyl_transferase_dom"/>
</dbReference>
<dbReference type="InterPro" id="IPR036736">
    <property type="entry name" value="ACP-like_sf"/>
</dbReference>
<feature type="domain" description="Ketosynthase family 3 (KS3)" evidence="4">
    <location>
        <begin position="580"/>
        <end position="1014"/>
    </location>
</feature>
<dbReference type="InterPro" id="IPR016035">
    <property type="entry name" value="Acyl_Trfase/lysoPLipase"/>
</dbReference>
<dbReference type="Gene3D" id="3.20.20.70">
    <property type="entry name" value="Aldolase class I"/>
    <property type="match status" value="2"/>
</dbReference>
<dbReference type="InterPro" id="IPR014030">
    <property type="entry name" value="Ketoacyl_synth_N"/>
</dbReference>
<dbReference type="PANTHER" id="PTHR43074:SF1">
    <property type="entry name" value="BETA-KETOACYL SYNTHASE FAMILY PROTEIN-RELATED"/>
    <property type="match status" value="1"/>
</dbReference>
<dbReference type="Pfam" id="PF00109">
    <property type="entry name" value="ketoacyl-synt"/>
    <property type="match status" value="1"/>
</dbReference>
<dbReference type="SUPFAM" id="SSF53901">
    <property type="entry name" value="Thiolase-like"/>
    <property type="match status" value="1"/>
</dbReference>
<evidence type="ECO:0000313" key="6">
    <source>
        <dbReference type="EMBL" id="OKA09920.1"/>
    </source>
</evidence>
<dbReference type="Proteomes" id="UP000076321">
    <property type="component" value="Unassembled WGS sequence"/>
</dbReference>
<dbReference type="Gene3D" id="3.40.50.720">
    <property type="entry name" value="NAD(P)-binding Rossmann-like Domain"/>
    <property type="match status" value="1"/>
</dbReference>
<dbReference type="Gene3D" id="3.40.366.10">
    <property type="entry name" value="Malonyl-Coenzyme A Acyl Carrier Protein, domain 2"/>
    <property type="match status" value="1"/>
</dbReference>
<evidence type="ECO:0000313" key="5">
    <source>
        <dbReference type="EMBL" id="KZB79763.1"/>
    </source>
</evidence>
<evidence type="ECO:0000256" key="1">
    <source>
        <dbReference type="ARBA" id="ARBA00022450"/>
    </source>
</evidence>
<dbReference type="Pfam" id="PF08659">
    <property type="entry name" value="KR"/>
    <property type="match status" value="1"/>
</dbReference>
<evidence type="ECO:0000259" key="4">
    <source>
        <dbReference type="PROSITE" id="PS52004"/>
    </source>
</evidence>
<dbReference type="SUPFAM" id="SSF51735">
    <property type="entry name" value="NAD(P)-binding Rossmann-fold domains"/>
    <property type="match status" value="1"/>
</dbReference>
<dbReference type="CDD" id="cd00833">
    <property type="entry name" value="PKS"/>
    <property type="match status" value="1"/>
</dbReference>
<keyword evidence="8" id="KW-1185">Reference proteome</keyword>
<dbReference type="InterPro" id="IPR036291">
    <property type="entry name" value="NAD(P)-bd_dom_sf"/>
</dbReference>
<dbReference type="EMBL" id="LOBU02000006">
    <property type="protein sequence ID" value="OKA09920.1"/>
    <property type="molecule type" value="Genomic_DNA"/>
</dbReference>
<keyword evidence="1" id="KW-0596">Phosphopantetheine</keyword>
<dbReference type="Gene3D" id="1.10.1200.10">
    <property type="entry name" value="ACP-like"/>
    <property type="match status" value="1"/>
</dbReference>
<dbReference type="SUPFAM" id="SSF52151">
    <property type="entry name" value="FabD/lysophospholipase-like"/>
    <property type="match status" value="1"/>
</dbReference>
<reference evidence="5 7" key="1">
    <citation type="submission" date="2015-12" db="EMBL/GenBank/DDBJ databases">
        <title>Amycolatopsis regifaucium genome sequencing and assembly.</title>
        <authorList>
            <person name="Mayilraj S."/>
        </authorList>
    </citation>
    <scope>NUCLEOTIDE SEQUENCE [LARGE SCALE GENOMIC DNA]</scope>
    <source>
        <strain evidence="5 7">GY080</strain>
    </source>
</reference>
<protein>
    <submittedName>
        <fullName evidence="5">Polyketide synthase</fullName>
    </submittedName>
</protein>
<evidence type="ECO:0000313" key="7">
    <source>
        <dbReference type="Proteomes" id="UP000076321"/>
    </source>
</evidence>
<sequence>MSDATARTRVLGVNPLERPDAGLAAAVARGGGLGVLDLGPTGSIVDRGFPFGVRIPAGRRVRPEEVRESGAELVLLTEGTVWQGTVEVPVLAEVTGVEQAIRMLGAGASGLVAKGAEAGGSDLTTFVLLQRLLERFGDEVPVWAYGGIGARTAVAAVAGGAAGVVLDGLGLFPEADLPSAARLELARADDGLAALFANRFEDAESAVRSVVRSLARPPSANPAEQGARLRRTLGTGLPVVQGPMTRVSDQPGFAAAVAAHDGFPFVAVATANGAKTTELLGRTAEALGDRPWGAGILGFVPEALRAEQLAAIRAARPRCVLIAGGKPAQAKALEADGIATFLHVPSPILLRQFLDAGVRRFVFEGAECGGHVGPRSSFVLWEQQLDVLREHGADDVEVLFAGGVHDARSAAMVAAMAEPVKGGGIGVLMGTAYLFTEEAVTHGAITGVFQDRVLDAGSTVTLETAPGHLTRCLPSPYTEEFAALKAGLRAAGIPPQEAWQRLEELNAGRLRIASKGIRREGDALVEVDALGQRAEGMYMAGQVTVLREERTDIATLHREVTEGATQLLAVRAPADESIVDDDIAIVGMACVFPGAPDLPAFWSNILRGADAVTEVPDQRWDKEVYAGQSTSKWGGFLPPVDFDPLSYGIPPTSMGSIDPAQLVSLRTARRALEDAGYGDGGFDRERTSVIFGAEAGGDLANAGVLRALLPSYLEEVPEELLSQLPELTEDSFPGTLANVISGRIANRLDLGGTNYTVDAACGSSLAALDLAVKELRAGTSEMVLCGAVDLHNGINDYLMFTSAGALSPTGRCRPFDAAADGIALGEGVACLVLKRRADAERDGDRVYAVVKGVGAASDGKALGLTAPRPEGQRRALERAYRDAGVSPADVSLVEAHGTGTVVGDATELTTLTEFFLDAGAGPGTCALGSVKSQIGHTKCAAGLAGLMKAALALWQEIVPPTLHLSSPNPAWDAKSSPFTFSTGARPSPVPRGREFAGVSAFGFGGTNFHAVLAAPGVPPDRRHGPRDWDTELVLLRGSDVDSARAALRDLLAANEGRPLREIAALAAERDGSGPVRLAVVASDLADLREAAEDRGGLTADGTDAGAVAFLFPGQGSQRTGMLAELFVHFPELADVLRLAPDVAATTFPPRAFGEEIRAAQDEALKDTRVAQPALGLVESAVCRLLADLGVRPDLLAGHSYGELAALSVAGAFDTPTLVALSRARARSIAEVAGADPGTMAAVKASREELAPVLDSADVVLANHNAPAQTVLSGPTAAVEDAVRELRERGIAAKRIPVACAFHSPLVAGASDVFAVDLDNAEIGDPALPVWSNRTAGPYEPGKARTELAAQIGAPVRFVELIEGMYAAGARTFVEAGPGQVLSRLAKEILGDRPHTVVACDPGGPGLRGFLTALARLALTGVDVRTERLFRGRVRVGPLPKPAWTVDGQTVRAPGGEVPAHGLVPARRIPRTTMNQPAPGRDQAVVEFLRTSRELLAAQRDVMLGYLGTAPLPAAPVVQVPPTVELPAAHLSVGPPPVASVPAVAAEPVAEAPAPAAGSDVLATVIGAISERTGYPAEMIDADLDLEADLSIDSIKRTEIAGSLLAKLGLSGRVHDDAQDQLSRDRTASALAARLRKWLEPSATATVATAPAESPLGRAPGRYLLSRVPAPLDTPDLAKVDGKTIAVSFDPGQEELAESVRTVFAEAGATAGVRDVADVVIVLNPLSDAEEPVAAQVFGLLKEAKGAVVVVARPGAGHTAGLRGLVRAAARERTKPTRLVELESTVDLARIVLEEVIAEGPAAVRYDTAGRAAFEPSAGSLGSLAYAGAGPDGGEIKALGLGPESVLLLIGGARGITARAAVALAASGCRIELAGRTPWPAEPGDEDLPGDAQGMRSVLAARGGSLADIERRVRTVLAQREITRTLDQIGAAGGIAAYRSLDVRDGTAVRQLVKDLHTRYGRIDGVVHAAGVIDDKLMADKDEHSFRTVYGTKVDGARALLDALEHFGVRPGFVTFFGSIAAVLGNRGQTDYAAANDALETLGEQWAERTGCRALTVHWGPWAPSDDHAGMVSPELAREYERREVALIDPEEGTAALLRELAYGPADVRSVLYTASLW</sequence>
<dbReference type="InterPro" id="IPR052568">
    <property type="entry name" value="PKS-FAS_Synthase"/>
</dbReference>
<dbReference type="SMART" id="SM00822">
    <property type="entry name" value="PKS_KR"/>
    <property type="match status" value="1"/>
</dbReference>
<dbReference type="Pfam" id="PF02801">
    <property type="entry name" value="Ketoacyl-synt_C"/>
    <property type="match status" value="1"/>
</dbReference>
<proteinExistence type="predicted"/>
<dbReference type="SUPFAM" id="SSF47336">
    <property type="entry name" value="ACP-like"/>
    <property type="match status" value="1"/>
</dbReference>
<evidence type="ECO:0000256" key="3">
    <source>
        <dbReference type="ARBA" id="ARBA00022679"/>
    </source>
</evidence>
<evidence type="ECO:0000313" key="8">
    <source>
        <dbReference type="Proteomes" id="UP000186883"/>
    </source>
</evidence>
<dbReference type="InterPro" id="IPR016036">
    <property type="entry name" value="Malonyl_transacylase_ACP-bd"/>
</dbReference>
<dbReference type="InterPro" id="IPR001227">
    <property type="entry name" value="Ac_transferase_dom_sf"/>
</dbReference>
<dbReference type="OrthoDB" id="9778690at2"/>
<comment type="caution">
    <text evidence="5">The sequence shown here is derived from an EMBL/GenBank/DDBJ whole genome shotgun (WGS) entry which is preliminary data.</text>
</comment>
<dbReference type="InterPro" id="IPR057326">
    <property type="entry name" value="KR_dom"/>
</dbReference>
<dbReference type="InterPro" id="IPR020841">
    <property type="entry name" value="PKS_Beta-ketoAc_synthase_dom"/>
</dbReference>
<dbReference type="SUPFAM" id="SSF51412">
    <property type="entry name" value="Inosine monophosphate dehydrogenase (IMPDH)"/>
    <property type="match status" value="2"/>
</dbReference>
<dbReference type="InterPro" id="IPR013785">
    <property type="entry name" value="Aldolase_TIM"/>
</dbReference>
<gene>
    <name evidence="6" type="ORF">ATP06_0206080</name>
    <name evidence="5" type="ORF">AVL48_15335</name>
</gene>
<dbReference type="PANTHER" id="PTHR43074">
    <property type="entry name" value="OMEGA-3 POLYUNSATURATED FATTY ACID SYNTHASE PFAB-RELATED"/>
    <property type="match status" value="1"/>
</dbReference>
<keyword evidence="3" id="KW-0808">Transferase</keyword>
<dbReference type="RefSeq" id="WP_061987597.1">
    <property type="nucleotide sequence ID" value="NZ_FOPQ01000012.1"/>
</dbReference>
<dbReference type="GO" id="GO:0016746">
    <property type="term" value="F:acyltransferase activity"/>
    <property type="evidence" value="ECO:0007669"/>
    <property type="project" value="InterPro"/>
</dbReference>
<dbReference type="Gene3D" id="3.40.47.10">
    <property type="match status" value="1"/>
</dbReference>
<keyword evidence="2" id="KW-0597">Phosphoprotein</keyword>
<reference evidence="6 8" key="2">
    <citation type="submission" date="2016-11" db="EMBL/GenBank/DDBJ databases">
        <title>Genome sequencing of Amycolatopsis regifaucium.</title>
        <authorList>
            <person name="Mayilraj S."/>
            <person name="Kaur N."/>
        </authorList>
    </citation>
    <scope>NUCLEOTIDE SEQUENCE [LARGE SCALE GENOMIC DNA]</scope>
    <source>
        <strain evidence="6 8">GY080</strain>
    </source>
</reference>
<dbReference type="InterPro" id="IPR016039">
    <property type="entry name" value="Thiolase-like"/>
</dbReference>
<dbReference type="SMART" id="SM00827">
    <property type="entry name" value="PKS_AT"/>
    <property type="match status" value="1"/>
</dbReference>
<dbReference type="Pfam" id="PF03060">
    <property type="entry name" value="NMO"/>
    <property type="match status" value="1"/>
</dbReference>
<accession>A0A154M5J2</accession>
<dbReference type="PROSITE" id="PS52004">
    <property type="entry name" value="KS3_2"/>
    <property type="match status" value="1"/>
</dbReference>
<dbReference type="EMBL" id="LQCI01000051">
    <property type="protein sequence ID" value="KZB79763.1"/>
    <property type="molecule type" value="Genomic_DNA"/>
</dbReference>
<dbReference type="Pfam" id="PF00698">
    <property type="entry name" value="Acyl_transf_1"/>
    <property type="match status" value="1"/>
</dbReference>
<dbReference type="Gene3D" id="3.30.70.250">
    <property type="entry name" value="Malonyl-CoA ACP transacylase, ACP-binding"/>
    <property type="match status" value="1"/>
</dbReference>